<feature type="compositionally biased region" description="Polar residues" evidence="1">
    <location>
        <begin position="1"/>
        <end position="17"/>
    </location>
</feature>
<dbReference type="Proteomes" id="UP000596742">
    <property type="component" value="Unassembled WGS sequence"/>
</dbReference>
<sequence>MYQLLNQKNQPRSQMQELETDEDTREPDLPSDPEVARRRSNEEKDNSIEDLRDTHTSIIARIEAEYEEKLKRIKEEIASTHSTHSDDLDGGSVDTVTSRKSAEQHKQELLALEQQMSDKHQKEIQNLQISTRLE</sequence>
<organism evidence="2 3">
    <name type="scientific">Mytilus galloprovincialis</name>
    <name type="common">Mediterranean mussel</name>
    <dbReference type="NCBI Taxonomy" id="29158"/>
    <lineage>
        <taxon>Eukaryota</taxon>
        <taxon>Metazoa</taxon>
        <taxon>Spiralia</taxon>
        <taxon>Lophotrochozoa</taxon>
        <taxon>Mollusca</taxon>
        <taxon>Bivalvia</taxon>
        <taxon>Autobranchia</taxon>
        <taxon>Pteriomorphia</taxon>
        <taxon>Mytilida</taxon>
        <taxon>Mytiloidea</taxon>
        <taxon>Mytilidae</taxon>
        <taxon>Mytilinae</taxon>
        <taxon>Mytilus</taxon>
    </lineage>
</organism>
<feature type="compositionally biased region" description="Basic and acidic residues" evidence="1">
    <location>
        <begin position="77"/>
        <end position="87"/>
    </location>
</feature>
<dbReference type="EMBL" id="UYJE01006242">
    <property type="protein sequence ID" value="VDI44289.1"/>
    <property type="molecule type" value="Genomic_DNA"/>
</dbReference>
<accession>A0A8B6F6K6</accession>
<feature type="region of interest" description="Disordered" evidence="1">
    <location>
        <begin position="77"/>
        <end position="106"/>
    </location>
</feature>
<name>A0A8B6F6K6_MYTGA</name>
<reference evidence="2" key="1">
    <citation type="submission" date="2018-11" db="EMBL/GenBank/DDBJ databases">
        <authorList>
            <person name="Alioto T."/>
            <person name="Alioto T."/>
        </authorList>
    </citation>
    <scope>NUCLEOTIDE SEQUENCE</scope>
</reference>
<feature type="compositionally biased region" description="Basic and acidic residues" evidence="1">
    <location>
        <begin position="34"/>
        <end position="54"/>
    </location>
</feature>
<dbReference type="AlphaFoldDB" id="A0A8B6F6K6"/>
<evidence type="ECO:0000313" key="3">
    <source>
        <dbReference type="Proteomes" id="UP000596742"/>
    </source>
</evidence>
<feature type="compositionally biased region" description="Acidic residues" evidence="1">
    <location>
        <begin position="18"/>
        <end position="31"/>
    </location>
</feature>
<comment type="caution">
    <text evidence="2">The sequence shown here is derived from an EMBL/GenBank/DDBJ whole genome shotgun (WGS) entry which is preliminary data.</text>
</comment>
<evidence type="ECO:0000256" key="1">
    <source>
        <dbReference type="SAM" id="MobiDB-lite"/>
    </source>
</evidence>
<protein>
    <submittedName>
        <fullName evidence="2">Uncharacterized protein</fullName>
    </submittedName>
</protein>
<gene>
    <name evidence="2" type="ORF">MGAL_10B007883</name>
</gene>
<keyword evidence="3" id="KW-1185">Reference proteome</keyword>
<evidence type="ECO:0000313" key="2">
    <source>
        <dbReference type="EMBL" id="VDI44289.1"/>
    </source>
</evidence>
<feature type="region of interest" description="Disordered" evidence="1">
    <location>
        <begin position="1"/>
        <end position="54"/>
    </location>
</feature>
<proteinExistence type="predicted"/>